<dbReference type="Proteomes" id="UP001642406">
    <property type="component" value="Unassembled WGS sequence"/>
</dbReference>
<keyword evidence="3" id="KW-1185">Reference proteome</keyword>
<name>A0ABP0BTX5_9PEZI</name>
<dbReference type="EMBL" id="CAWUHC010000041">
    <property type="protein sequence ID" value="CAK7222947.1"/>
    <property type="molecule type" value="Genomic_DNA"/>
</dbReference>
<comment type="caution">
    <text evidence="2">The sequence shown here is derived from an EMBL/GenBank/DDBJ whole genome shotgun (WGS) entry which is preliminary data.</text>
</comment>
<organism evidence="2 3">
    <name type="scientific">Sporothrix bragantina</name>
    <dbReference type="NCBI Taxonomy" id="671064"/>
    <lineage>
        <taxon>Eukaryota</taxon>
        <taxon>Fungi</taxon>
        <taxon>Dikarya</taxon>
        <taxon>Ascomycota</taxon>
        <taxon>Pezizomycotina</taxon>
        <taxon>Sordariomycetes</taxon>
        <taxon>Sordariomycetidae</taxon>
        <taxon>Ophiostomatales</taxon>
        <taxon>Ophiostomataceae</taxon>
        <taxon>Sporothrix</taxon>
    </lineage>
</organism>
<protein>
    <submittedName>
        <fullName evidence="2">Uncharacterized protein</fullName>
    </submittedName>
</protein>
<feature type="region of interest" description="Disordered" evidence="1">
    <location>
        <begin position="1"/>
        <end position="23"/>
    </location>
</feature>
<reference evidence="2 3" key="1">
    <citation type="submission" date="2024-01" db="EMBL/GenBank/DDBJ databases">
        <authorList>
            <person name="Allen C."/>
            <person name="Tagirdzhanova G."/>
        </authorList>
    </citation>
    <scope>NUCLEOTIDE SEQUENCE [LARGE SCALE GENOMIC DNA]</scope>
</reference>
<gene>
    <name evidence="2" type="ORF">SBRCBS47491_005037</name>
</gene>
<evidence type="ECO:0000256" key="1">
    <source>
        <dbReference type="SAM" id="MobiDB-lite"/>
    </source>
</evidence>
<proteinExistence type="predicted"/>
<evidence type="ECO:0000313" key="2">
    <source>
        <dbReference type="EMBL" id="CAK7222947.1"/>
    </source>
</evidence>
<accession>A0ABP0BTX5</accession>
<feature type="compositionally biased region" description="Basic and acidic residues" evidence="1">
    <location>
        <begin position="1"/>
        <end position="10"/>
    </location>
</feature>
<evidence type="ECO:0000313" key="3">
    <source>
        <dbReference type="Proteomes" id="UP001642406"/>
    </source>
</evidence>
<sequence length="89" mass="10301">MPKVHNDRRSIARSRRRGKGMGKAREVDILEQILEDEGRLRNAVAKAKSQSEWRRMWQNLQQMGEALAKVKQDDADTSQALHNGNCWEN</sequence>
<feature type="compositionally biased region" description="Basic residues" evidence="1">
    <location>
        <begin position="11"/>
        <end position="22"/>
    </location>
</feature>